<evidence type="ECO:0000313" key="3">
    <source>
        <dbReference type="Proteomes" id="UP000613580"/>
    </source>
</evidence>
<accession>A0A8H6WCF1</accession>
<proteinExistence type="predicted"/>
<feature type="compositionally biased region" description="Low complexity" evidence="1">
    <location>
        <begin position="311"/>
        <end position="321"/>
    </location>
</feature>
<feature type="compositionally biased region" description="Low complexity" evidence="1">
    <location>
        <begin position="518"/>
        <end position="534"/>
    </location>
</feature>
<dbReference type="OrthoDB" id="2413468at2759"/>
<gene>
    <name evidence="2" type="ORF">HMN09_00513700</name>
</gene>
<feature type="compositionally biased region" description="Basic and acidic residues" evidence="1">
    <location>
        <begin position="103"/>
        <end position="122"/>
    </location>
</feature>
<feature type="compositionally biased region" description="Pro residues" evidence="1">
    <location>
        <begin position="728"/>
        <end position="740"/>
    </location>
</feature>
<dbReference type="EMBL" id="JACAZE010000006">
    <property type="protein sequence ID" value="KAF7313574.1"/>
    <property type="molecule type" value="Genomic_DNA"/>
</dbReference>
<name>A0A8H6WCF1_MYCCL</name>
<feature type="region of interest" description="Disordered" evidence="1">
    <location>
        <begin position="296"/>
        <end position="418"/>
    </location>
</feature>
<feature type="region of interest" description="Disordered" evidence="1">
    <location>
        <begin position="165"/>
        <end position="261"/>
    </location>
</feature>
<sequence>MLSVPRPEPGPALRPQLARSAARGDPDSGLFASYYFGDAGTSYASNSSSPRRERNRTLSDAASTSSSDYSDGQGEEDSSDDDKSKEPPPQATRRSSVPSQGGADRRRLAIVELDSKPRRMEAVPESSKAATSTGNARRGAARLDGIALVAPPDSDARKYAYVEPPLSAPATPQSMAELQEQTTSHHRSTSEASSKASRDVGVVGTHPDSPRKLRIDIGGASKSLMPPVFQEPHASPVSTPNSGPPGRTDTSVHTPELGQAKDIHVPVAAPVVVDLGLEPSLSPTMARDYSAYLNYEPGVHSTAGPLPAPPRAAFTSTSSSSTPPPPRPPRLHSPPPNRRDNALLPGVSAVINSSGSNTPSSSNSRSVSPARPLSSDDSSNDETHHRREGAFPPSVLITTPSTSLSDYSPPSTRAHRSINDMIAEEVKPPAEPEILPTVALVKTKPAATEEWTHISRDLTASPPSSDDHASVDARSWESFSQDGFNPTTQARTSFKSSLTNGLKRISSLSGSPAKRRSLSLTRSSSPRSHSSPTTRPVPLPPASSESTTASQRAIPLTKIIEQYPAALFSADISSRKTSAERCAFYAQKINELYIHDSGLGEWLVDLQFRGSNAGKGPQPRHVSHGSVKSQATQATFPLRADAMVATDLTTRAIDIAPATGPPLPYPALSPRSVASALPANMRMLAVSPGKTGFFSSLGRKGSVNKRSDTKPIGFSLGTAATTTRLVKSPPPASRAAPSPPVVAISSTQSVPGGPRAPPNRALMNLSRAQKTQSISPPFSPNAASVAAARRPSLFTPTNSSSSSSTGNSSDQGNKRVLDGQIDRLQDLLPHAERGVLAGYLRRAGQDMLAIGQYLEDEKNGTLRRD</sequence>
<feature type="region of interest" description="Disordered" evidence="1">
    <location>
        <begin position="452"/>
        <end position="551"/>
    </location>
</feature>
<feature type="compositionally biased region" description="Polar residues" evidence="1">
    <location>
        <begin position="766"/>
        <end position="776"/>
    </location>
</feature>
<comment type="caution">
    <text evidence="2">The sequence shown here is derived from an EMBL/GenBank/DDBJ whole genome shotgun (WGS) entry which is preliminary data.</text>
</comment>
<feature type="region of interest" description="Disordered" evidence="1">
    <location>
        <begin position="721"/>
        <end position="814"/>
    </location>
</feature>
<dbReference type="Proteomes" id="UP000613580">
    <property type="component" value="Unassembled WGS sequence"/>
</dbReference>
<dbReference type="AlphaFoldDB" id="A0A8H6WCF1"/>
<feature type="compositionally biased region" description="Pro residues" evidence="1">
    <location>
        <begin position="322"/>
        <end position="336"/>
    </location>
</feature>
<reference evidence="2" key="1">
    <citation type="submission" date="2020-05" db="EMBL/GenBank/DDBJ databases">
        <title>Mycena genomes resolve the evolution of fungal bioluminescence.</title>
        <authorList>
            <person name="Tsai I.J."/>
        </authorList>
    </citation>
    <scope>NUCLEOTIDE SEQUENCE</scope>
    <source>
        <strain evidence="2">110903Hualien_Pintung</strain>
    </source>
</reference>
<feature type="compositionally biased region" description="Low complexity" evidence="1">
    <location>
        <begin position="797"/>
        <end position="809"/>
    </location>
</feature>
<feature type="compositionally biased region" description="Polar residues" evidence="1">
    <location>
        <begin position="396"/>
        <end position="411"/>
    </location>
</feature>
<feature type="compositionally biased region" description="Low complexity" evidence="1">
    <location>
        <begin position="352"/>
        <end position="368"/>
    </location>
</feature>
<protein>
    <submittedName>
        <fullName evidence="2">Uncharacterized protein</fullName>
    </submittedName>
</protein>
<feature type="compositionally biased region" description="Polar residues" evidence="1">
    <location>
        <begin position="477"/>
        <end position="510"/>
    </location>
</feature>
<feature type="compositionally biased region" description="Low complexity" evidence="1">
    <location>
        <begin position="59"/>
        <end position="72"/>
    </location>
</feature>
<feature type="compositionally biased region" description="Pro residues" evidence="1">
    <location>
        <begin position="1"/>
        <end position="12"/>
    </location>
</feature>
<feature type="compositionally biased region" description="Basic and acidic residues" evidence="1">
    <location>
        <begin position="465"/>
        <end position="475"/>
    </location>
</feature>
<feature type="compositionally biased region" description="Polar residues" evidence="1">
    <location>
        <begin position="170"/>
        <end position="182"/>
    </location>
</feature>
<feature type="region of interest" description="Disordered" evidence="1">
    <location>
        <begin position="1"/>
        <end position="144"/>
    </location>
</feature>
<organism evidence="2 3">
    <name type="scientific">Mycena chlorophos</name>
    <name type="common">Agaric fungus</name>
    <name type="synonym">Agaricus chlorophos</name>
    <dbReference type="NCBI Taxonomy" id="658473"/>
    <lineage>
        <taxon>Eukaryota</taxon>
        <taxon>Fungi</taxon>
        <taxon>Dikarya</taxon>
        <taxon>Basidiomycota</taxon>
        <taxon>Agaricomycotina</taxon>
        <taxon>Agaricomycetes</taxon>
        <taxon>Agaricomycetidae</taxon>
        <taxon>Agaricales</taxon>
        <taxon>Marasmiineae</taxon>
        <taxon>Mycenaceae</taxon>
        <taxon>Mycena</taxon>
    </lineage>
</organism>
<keyword evidence="3" id="KW-1185">Reference proteome</keyword>
<evidence type="ECO:0000313" key="2">
    <source>
        <dbReference type="EMBL" id="KAF7313574.1"/>
    </source>
</evidence>
<evidence type="ECO:0000256" key="1">
    <source>
        <dbReference type="SAM" id="MobiDB-lite"/>
    </source>
</evidence>